<feature type="transmembrane region" description="Helical" evidence="1">
    <location>
        <begin position="500"/>
        <end position="520"/>
    </location>
</feature>
<name>A0A835YLH3_9STRA</name>
<evidence type="ECO:0000256" key="1">
    <source>
        <dbReference type="SAM" id="Phobius"/>
    </source>
</evidence>
<accession>A0A835YLH3</accession>
<dbReference type="EMBL" id="JAFCMP010000525">
    <property type="protein sequence ID" value="KAG5177360.1"/>
    <property type="molecule type" value="Genomic_DNA"/>
</dbReference>
<reference evidence="2" key="1">
    <citation type="submission" date="2021-02" db="EMBL/GenBank/DDBJ databases">
        <title>First Annotated Genome of the Yellow-green Alga Tribonema minus.</title>
        <authorList>
            <person name="Mahan K.M."/>
        </authorList>
    </citation>
    <scope>NUCLEOTIDE SEQUENCE</scope>
    <source>
        <strain evidence="2">UTEX B ZZ1240</strain>
    </source>
</reference>
<feature type="transmembrane region" description="Helical" evidence="1">
    <location>
        <begin position="341"/>
        <end position="360"/>
    </location>
</feature>
<gene>
    <name evidence="2" type="ORF">JKP88DRAFT_242068</name>
</gene>
<evidence type="ECO:0000313" key="3">
    <source>
        <dbReference type="Proteomes" id="UP000664859"/>
    </source>
</evidence>
<feature type="transmembrane region" description="Helical" evidence="1">
    <location>
        <begin position="409"/>
        <end position="436"/>
    </location>
</feature>
<keyword evidence="1" id="KW-1133">Transmembrane helix</keyword>
<comment type="caution">
    <text evidence="2">The sequence shown here is derived from an EMBL/GenBank/DDBJ whole genome shotgun (WGS) entry which is preliminary data.</text>
</comment>
<proteinExistence type="predicted"/>
<dbReference type="Proteomes" id="UP000664859">
    <property type="component" value="Unassembled WGS sequence"/>
</dbReference>
<protein>
    <submittedName>
        <fullName evidence="2">Uncharacterized protein</fullName>
    </submittedName>
</protein>
<feature type="transmembrane region" description="Helical" evidence="1">
    <location>
        <begin position="372"/>
        <end position="397"/>
    </location>
</feature>
<keyword evidence="1" id="KW-0812">Transmembrane</keyword>
<organism evidence="2 3">
    <name type="scientific">Tribonema minus</name>
    <dbReference type="NCBI Taxonomy" id="303371"/>
    <lineage>
        <taxon>Eukaryota</taxon>
        <taxon>Sar</taxon>
        <taxon>Stramenopiles</taxon>
        <taxon>Ochrophyta</taxon>
        <taxon>PX clade</taxon>
        <taxon>Xanthophyceae</taxon>
        <taxon>Tribonematales</taxon>
        <taxon>Tribonemataceae</taxon>
        <taxon>Tribonema</taxon>
    </lineage>
</organism>
<sequence>MGCQGCRRQPQCQDIAQWVGELHQFFVSNKVTEHSDFLHYMMERVAEGEAASVITALRRDNAWSGDFAEAVMKITHQFTPPTSFDAALQELIKFQQQPNINIGNYMVRPRRHVQAVKMLYWQAVAQARDKGRKLPDLIKCVAITLLERGFAGFFKQQYHLFNRAHASLLPSRRHAYASNAAYAGGGGVRTRRCPPCAAARLRVAAHAAGGGALTRRCPCSERRRAHALLVGVGSDSWPMWVFWTCSSMSICDDYMMQQPLQFESTYGQRSQQWCTWRRLTEAQAGPCIVNSSSQRANMLRTVKSLAGGGGGRSSVASKKCQPKHSFEHAAVQAVAKMFRVAVYRAIVVNIASCLGMDALCAHSLEWRPDGAAGSFAVSAILGRIVSTVAAWAIVVPIQPIDMTQPLPSLYVQAMGLTNGTGLLAAVSGGAVAVLIGELAHATSLAPPVRFLRRCKEVLMMGIVIGSFNVAHSNGVLPTRIDDAGVLGAVLAVVWWFSEDLPLLISVIYFVGYAACAYLFMQGISSSLELD</sequence>
<dbReference type="AlphaFoldDB" id="A0A835YLH3"/>
<keyword evidence="1" id="KW-0472">Membrane</keyword>
<keyword evidence="3" id="KW-1185">Reference proteome</keyword>
<evidence type="ECO:0000313" key="2">
    <source>
        <dbReference type="EMBL" id="KAG5177360.1"/>
    </source>
</evidence>